<reference evidence="1 2" key="1">
    <citation type="submission" date="2018-04" db="EMBL/GenBank/DDBJ databases">
        <title>Genomic Encyclopedia of Type Strains, Phase IV (KMG-IV): sequencing the most valuable type-strain genomes for metagenomic binning, comparative biology and taxonomic classification.</title>
        <authorList>
            <person name="Goeker M."/>
        </authorList>
    </citation>
    <scope>NUCLEOTIDE SEQUENCE [LARGE SCALE GENOMIC DNA]</scope>
    <source>
        <strain evidence="1 2">DSM 45771</strain>
    </source>
</reference>
<accession>A0A2U1F7J2</accession>
<organism evidence="1 2">
    <name type="scientific">Actinomycetospora cinnamomea</name>
    <dbReference type="NCBI Taxonomy" id="663609"/>
    <lineage>
        <taxon>Bacteria</taxon>
        <taxon>Bacillati</taxon>
        <taxon>Actinomycetota</taxon>
        <taxon>Actinomycetes</taxon>
        <taxon>Pseudonocardiales</taxon>
        <taxon>Pseudonocardiaceae</taxon>
        <taxon>Actinomycetospora</taxon>
    </lineage>
</organism>
<name>A0A2U1F7J2_9PSEU</name>
<gene>
    <name evidence="1" type="ORF">C8D89_10934</name>
</gene>
<dbReference type="Proteomes" id="UP000245639">
    <property type="component" value="Unassembled WGS sequence"/>
</dbReference>
<comment type="caution">
    <text evidence="1">The sequence shown here is derived from an EMBL/GenBank/DDBJ whole genome shotgun (WGS) entry which is preliminary data.</text>
</comment>
<dbReference type="AlphaFoldDB" id="A0A2U1F7J2"/>
<evidence type="ECO:0000313" key="1">
    <source>
        <dbReference type="EMBL" id="PVZ08151.1"/>
    </source>
</evidence>
<protein>
    <submittedName>
        <fullName evidence="1">Uncharacterized protein</fullName>
    </submittedName>
</protein>
<sequence>MFGTAPNTGPGGGTVVTGERWVARLDAAGGDVAGLLAHAGGLDVWERHDESIVVAADEDHLAELERRGLARVERLEPVTEFLDRHQGETR</sequence>
<proteinExistence type="predicted"/>
<dbReference type="EMBL" id="QEKW01000009">
    <property type="protein sequence ID" value="PVZ08151.1"/>
    <property type="molecule type" value="Genomic_DNA"/>
</dbReference>
<evidence type="ECO:0000313" key="2">
    <source>
        <dbReference type="Proteomes" id="UP000245639"/>
    </source>
</evidence>
<keyword evidence="2" id="KW-1185">Reference proteome</keyword>